<dbReference type="EMBL" id="JAVDTT010000003">
    <property type="protein sequence ID" value="MDR6842170.1"/>
    <property type="molecule type" value="Genomic_DNA"/>
</dbReference>
<reference evidence="1 2" key="1">
    <citation type="submission" date="2023-07" db="EMBL/GenBank/DDBJ databases">
        <title>Sorghum-associated microbial communities from plants grown in Nebraska, USA.</title>
        <authorList>
            <person name="Schachtman D."/>
        </authorList>
    </citation>
    <scope>NUCLEOTIDE SEQUENCE [LARGE SCALE GENOMIC DNA]</scope>
    <source>
        <strain evidence="1 2">BE107</strain>
    </source>
</reference>
<name>A0ABU1RTS1_9GAMM</name>
<keyword evidence="1" id="KW-0489">Methyltransferase</keyword>
<dbReference type="GO" id="GO:0032259">
    <property type="term" value="P:methylation"/>
    <property type="evidence" value="ECO:0007669"/>
    <property type="project" value="UniProtKB-KW"/>
</dbReference>
<organism evidence="1 2">
    <name type="scientific">Pseudoxanthomonas sacheonensis</name>
    <dbReference type="NCBI Taxonomy" id="443615"/>
    <lineage>
        <taxon>Bacteria</taxon>
        <taxon>Pseudomonadati</taxon>
        <taxon>Pseudomonadota</taxon>
        <taxon>Gammaproteobacteria</taxon>
        <taxon>Lysobacterales</taxon>
        <taxon>Lysobacteraceae</taxon>
        <taxon>Pseudoxanthomonas</taxon>
    </lineage>
</organism>
<accession>A0ABU1RTS1</accession>
<dbReference type="GO" id="GO:0008168">
    <property type="term" value="F:methyltransferase activity"/>
    <property type="evidence" value="ECO:0007669"/>
    <property type="project" value="UniProtKB-KW"/>
</dbReference>
<sequence length="31" mass="3473">MLASQLEGHAWVGCEMTQHYADIARERLANA</sequence>
<proteinExistence type="predicted"/>
<evidence type="ECO:0000313" key="2">
    <source>
        <dbReference type="Proteomes" id="UP001254759"/>
    </source>
</evidence>
<comment type="caution">
    <text evidence="1">The sequence shown here is derived from an EMBL/GenBank/DDBJ whole genome shotgun (WGS) entry which is preliminary data.</text>
</comment>
<protein>
    <submittedName>
        <fullName evidence="1">DNA modification methylase</fullName>
    </submittedName>
</protein>
<keyword evidence="1" id="KW-0808">Transferase</keyword>
<evidence type="ECO:0000313" key="1">
    <source>
        <dbReference type="EMBL" id="MDR6842170.1"/>
    </source>
</evidence>
<dbReference type="Proteomes" id="UP001254759">
    <property type="component" value="Unassembled WGS sequence"/>
</dbReference>
<gene>
    <name evidence="1" type="ORF">J2W94_002464</name>
</gene>
<keyword evidence="2" id="KW-1185">Reference proteome</keyword>